<feature type="compositionally biased region" description="Polar residues" evidence="13">
    <location>
        <begin position="1453"/>
        <end position="1463"/>
    </location>
</feature>
<dbReference type="InterPro" id="IPR003961">
    <property type="entry name" value="FN3_dom"/>
</dbReference>
<feature type="region of interest" description="Disordered" evidence="13">
    <location>
        <begin position="1097"/>
        <end position="1184"/>
    </location>
</feature>
<evidence type="ECO:0000256" key="4">
    <source>
        <dbReference type="ARBA" id="ARBA00022614"/>
    </source>
</evidence>
<feature type="compositionally biased region" description="Polar residues" evidence="13">
    <location>
        <begin position="1579"/>
        <end position="1589"/>
    </location>
</feature>
<evidence type="ECO:0000256" key="1">
    <source>
        <dbReference type="ARBA" id="ARBA00004123"/>
    </source>
</evidence>
<keyword evidence="8" id="KW-0539">Nucleus</keyword>
<evidence type="ECO:0000256" key="3">
    <source>
        <dbReference type="ARBA" id="ARBA00022490"/>
    </source>
</evidence>
<dbReference type="Pfam" id="PF00612">
    <property type="entry name" value="IQ"/>
    <property type="match status" value="1"/>
</dbReference>
<dbReference type="GO" id="GO:0005634">
    <property type="term" value="C:nucleus"/>
    <property type="evidence" value="ECO:0007669"/>
    <property type="project" value="UniProtKB-SubCell"/>
</dbReference>
<dbReference type="SMART" id="SM00369">
    <property type="entry name" value="LRR_TYP"/>
    <property type="match status" value="2"/>
</dbReference>
<keyword evidence="4" id="KW-0433">Leucine-rich repeat</keyword>
<dbReference type="Gene3D" id="2.60.40.10">
    <property type="entry name" value="Immunoglobulins"/>
    <property type="match status" value="1"/>
</dbReference>
<dbReference type="GO" id="GO:0000398">
    <property type="term" value="P:mRNA splicing, via spliceosome"/>
    <property type="evidence" value="ECO:0007669"/>
    <property type="project" value="InterPro"/>
</dbReference>
<feature type="compositionally biased region" description="Low complexity" evidence="13">
    <location>
        <begin position="1408"/>
        <end position="1421"/>
    </location>
</feature>
<gene>
    <name evidence="16" type="primary">LOC106067773</name>
</gene>
<evidence type="ECO:0000313" key="15">
    <source>
        <dbReference type="Proteomes" id="UP001165740"/>
    </source>
</evidence>
<dbReference type="InterPro" id="IPR013783">
    <property type="entry name" value="Ig-like_fold"/>
</dbReference>
<evidence type="ECO:0000256" key="5">
    <source>
        <dbReference type="ARBA" id="ARBA00022737"/>
    </source>
</evidence>
<dbReference type="SMART" id="SM00060">
    <property type="entry name" value="FN3"/>
    <property type="match status" value="1"/>
</dbReference>
<feature type="compositionally biased region" description="Polar residues" evidence="13">
    <location>
        <begin position="529"/>
        <end position="541"/>
    </location>
</feature>
<keyword evidence="7" id="KW-0206">Cytoskeleton</keyword>
<evidence type="ECO:0000256" key="2">
    <source>
        <dbReference type="ARBA" id="ARBA00004300"/>
    </source>
</evidence>
<dbReference type="CDD" id="cd00063">
    <property type="entry name" value="FN3"/>
    <property type="match status" value="1"/>
</dbReference>
<feature type="compositionally biased region" description="Polar residues" evidence="13">
    <location>
        <begin position="654"/>
        <end position="667"/>
    </location>
</feature>
<feature type="compositionally biased region" description="Polar residues" evidence="13">
    <location>
        <begin position="1036"/>
        <end position="1050"/>
    </location>
</feature>
<dbReference type="CDD" id="cd23767">
    <property type="entry name" value="IQCD"/>
    <property type="match status" value="1"/>
</dbReference>
<feature type="domain" description="Fibronectin type-III" evidence="14">
    <location>
        <begin position="888"/>
        <end position="982"/>
    </location>
</feature>
<feature type="region of interest" description="Disordered" evidence="13">
    <location>
        <begin position="986"/>
        <end position="1050"/>
    </location>
</feature>
<comment type="subcellular location">
    <subcellularLocation>
        <location evidence="2">Cytoplasm</location>
        <location evidence="2">Cytoskeleton</location>
        <location evidence="2">Microtubule organizing center</location>
        <location evidence="2">Centrosome</location>
    </subcellularLocation>
    <subcellularLocation>
        <location evidence="1">Nucleus</location>
    </subcellularLocation>
</comment>
<evidence type="ECO:0000256" key="9">
    <source>
        <dbReference type="ARBA" id="ARBA00024196"/>
    </source>
</evidence>
<evidence type="ECO:0000256" key="7">
    <source>
        <dbReference type="ARBA" id="ARBA00023212"/>
    </source>
</evidence>
<dbReference type="GO" id="GO:0030620">
    <property type="term" value="F:U2 snRNA binding"/>
    <property type="evidence" value="ECO:0007669"/>
    <property type="project" value="InterPro"/>
</dbReference>
<dbReference type="GO" id="GO:0030030">
    <property type="term" value="P:cell projection organization"/>
    <property type="evidence" value="ECO:0007669"/>
    <property type="project" value="UniProtKB-KW"/>
</dbReference>
<organism evidence="15 16">
    <name type="scientific">Biomphalaria glabrata</name>
    <name type="common">Bloodfluke planorb</name>
    <name type="synonym">Freshwater snail</name>
    <dbReference type="NCBI Taxonomy" id="6526"/>
    <lineage>
        <taxon>Eukaryota</taxon>
        <taxon>Metazoa</taxon>
        <taxon>Spiralia</taxon>
        <taxon>Lophotrochozoa</taxon>
        <taxon>Mollusca</taxon>
        <taxon>Gastropoda</taxon>
        <taxon>Heterobranchia</taxon>
        <taxon>Euthyneura</taxon>
        <taxon>Panpulmonata</taxon>
        <taxon>Hygrophila</taxon>
        <taxon>Lymnaeoidea</taxon>
        <taxon>Planorbidae</taxon>
        <taxon>Biomphalaria</taxon>
    </lineage>
</organism>
<dbReference type="OrthoDB" id="6133604at2759"/>
<dbReference type="PROSITE" id="PS50853">
    <property type="entry name" value="FN3"/>
    <property type="match status" value="1"/>
</dbReference>
<feature type="compositionally biased region" description="Basic and acidic residues" evidence="13">
    <location>
        <begin position="608"/>
        <end position="651"/>
    </location>
</feature>
<dbReference type="InterPro" id="IPR036116">
    <property type="entry name" value="FN3_sf"/>
</dbReference>
<dbReference type="SUPFAM" id="SSF52075">
    <property type="entry name" value="Outer arm dynein light chain 1"/>
    <property type="match status" value="1"/>
</dbReference>
<keyword evidence="6" id="KW-0970">Cilium biogenesis/degradation</keyword>
<feature type="compositionally biased region" description="Low complexity" evidence="13">
    <location>
        <begin position="1356"/>
        <end position="1365"/>
    </location>
</feature>
<dbReference type="PANTHER" id="PTHR10552:SF6">
    <property type="entry name" value="U2 SMALL NUCLEAR RIBONUCLEOPROTEIN A"/>
    <property type="match status" value="1"/>
</dbReference>
<evidence type="ECO:0000256" key="13">
    <source>
        <dbReference type="SAM" id="MobiDB-lite"/>
    </source>
</evidence>
<feature type="compositionally biased region" description="Basic and acidic residues" evidence="13">
    <location>
        <begin position="419"/>
        <end position="428"/>
    </location>
</feature>
<feature type="compositionally biased region" description="Basic and acidic residues" evidence="13">
    <location>
        <begin position="1152"/>
        <end position="1163"/>
    </location>
</feature>
<dbReference type="FunFam" id="3.80.10.10:FF:000165">
    <property type="entry name" value="Centrosomal protein of 97 kDa"/>
    <property type="match status" value="1"/>
</dbReference>
<feature type="compositionally biased region" description="Basic and acidic residues" evidence="13">
    <location>
        <begin position="1249"/>
        <end position="1262"/>
    </location>
</feature>
<proteinExistence type="inferred from homology"/>
<dbReference type="SMART" id="SM00365">
    <property type="entry name" value="LRR_SD22"/>
    <property type="match status" value="6"/>
</dbReference>
<dbReference type="GeneID" id="106067773"/>
<dbReference type="Pfam" id="PF00041">
    <property type="entry name" value="fn3"/>
    <property type="match status" value="1"/>
</dbReference>
<evidence type="ECO:0000256" key="12">
    <source>
        <dbReference type="ARBA" id="ARBA00076677"/>
    </source>
</evidence>
<feature type="compositionally biased region" description="Basic and acidic residues" evidence="13">
    <location>
        <begin position="1474"/>
        <end position="1504"/>
    </location>
</feature>
<dbReference type="RefSeq" id="XP_055888333.1">
    <property type="nucleotide sequence ID" value="XM_056032358.1"/>
</dbReference>
<comment type="similarity">
    <text evidence="9">Belongs to the U2 small nuclear ribonucleoprotein A family.</text>
</comment>
<evidence type="ECO:0000256" key="10">
    <source>
        <dbReference type="ARBA" id="ARBA00058656"/>
    </source>
</evidence>
<dbReference type="OMA" id="RCAYNAN"/>
<evidence type="ECO:0000313" key="16">
    <source>
        <dbReference type="RefSeq" id="XP_055888333.1"/>
    </source>
</evidence>
<feature type="compositionally biased region" description="Polar residues" evidence="13">
    <location>
        <begin position="1167"/>
        <end position="1180"/>
    </location>
</feature>
<dbReference type="InterPro" id="IPR001611">
    <property type="entry name" value="Leu-rich_rpt"/>
</dbReference>
<dbReference type="Proteomes" id="UP001165740">
    <property type="component" value="Chromosome 6"/>
</dbReference>
<accession>A0A9W3AM48</accession>
<dbReference type="PANTHER" id="PTHR10552">
    <property type="entry name" value="U2 SMALL NUCLEAR RIBONUCLEOPROTEIN A"/>
    <property type="match status" value="1"/>
</dbReference>
<feature type="compositionally biased region" description="Basic and acidic residues" evidence="13">
    <location>
        <begin position="1381"/>
        <end position="1395"/>
    </location>
</feature>
<feature type="compositionally biased region" description="Polar residues" evidence="13">
    <location>
        <begin position="1099"/>
        <end position="1138"/>
    </location>
</feature>
<feature type="compositionally biased region" description="Basic and acidic residues" evidence="13">
    <location>
        <begin position="1435"/>
        <end position="1448"/>
    </location>
</feature>
<feature type="region of interest" description="Disordered" evidence="13">
    <location>
        <begin position="1217"/>
        <end position="1666"/>
    </location>
</feature>
<feature type="compositionally biased region" description="Low complexity" evidence="13">
    <location>
        <begin position="505"/>
        <end position="514"/>
    </location>
</feature>
<evidence type="ECO:0000259" key="14">
    <source>
        <dbReference type="PROSITE" id="PS50853"/>
    </source>
</evidence>
<feature type="compositionally biased region" description="Basic residues" evidence="13">
    <location>
        <begin position="1006"/>
        <end position="1016"/>
    </location>
</feature>
<dbReference type="Pfam" id="PF14580">
    <property type="entry name" value="LRR_9"/>
    <property type="match status" value="1"/>
</dbReference>
<feature type="region of interest" description="Disordered" evidence="13">
    <location>
        <begin position="419"/>
        <end position="460"/>
    </location>
</feature>
<sequence>MADLEVLYTMANQEETDVEERKELMDLRDQGLNSIQLKDEDKPDILILDNNNLSKLDGLDKCTFLTQFSACNNHIVRMGGLQTLTALTVLSLSNNSIVAIEGLEELFQLKWLDLSSNSIKVIEHLPRGKYLHYLDLSDNAITQFSDISNLENLKTLLLHSNNISSLKPAGTCLPTNLEILSLADNSVYNLNEICHLAMLSNLKQLSLANNPCVLSNEDKQVFDYRPFVLTWCTSLELIDGSKVTEKERFQAETLYSQGKVCQFHHDEHQKLVEYLTEMFPLTVLQLRTEDSSKLSQLLKQRKFQHFQNSLSSSPRSLTSWYPQDTSLTEDNTDTSQLSLDSVSDIPGERHAWAESIDIRKHGDRQVAPSNDIRIQDVVSEIDCETRSSVSLLESESVYLPFDVPSSPIAIRRPFTASDRSETLKKEGNINKASPLRPHTAADSRLPGFTKYDNLDQRPVRPLNQLMKGYIKPSFEMARPQTSSSEPSVSSHKDSLLPTARSQDYESSSEQTVSESESHSLNAFGDGDQTKLTGHQTTGHQPQFVGYQSQHVGQQPQSDVQSTDQVKAGYAPQDKLNYIKTIALNKKAVNQNGHKLKEKLSPSYYKRIKPSDRPHQQSRGEGDVKATRLGSPDRLEKETKEMKGKINKEKRASHQKASNSSNNFQPSDPQLGHKAATIIQSFWRGYWTREHNNHVISVRKEIRARRAEDHIILLRKDLERNRQLYEKEKRMRVLQMEAIRILYNEVQVLKSQSLSSSKDLNNSSTNYSPLTTALPSPVMIGNNDNNRASELERTCLSLQSQVSQLQETLASVSSAVFKSNSLEIPSLDLSDNSDEIQITPLKDDMNLLGKHSQDESKYWSLIPNSLSPYPSEEEESYFQQVSVPGAPTPPRCLKLQHHSNSSLMLSWKPSSRGRDAVEFEGNKHIIGYRIYVNDKLKAFICNSTSVLVEGLNSSMTYKFYVKALSGFGESLESNILMSKLAQSSERIVCTPNSDSSQDSDSEEVSKRRQRQRRHRKSPRPDSIKIYSKSSHKHSNQDSHLSQSDELPQNISDQGNLSKILTHPKLHKHRSQNKCQLNQNIQYDLSHMSDLDKQEDKKLNISPTNRDITKQTSTMSISATGDRSVTSELGESPSSPNVRLSPQRRESPPSGLLKPEHQILKKNDALKSSPATGSNEATMSEDASSKMHSISMSSTFTIEKGNSFIESINSIVEQNLGSLTFGSPSSGHKGHRRTRSRDLDKAYQEGSGAHTESDREPSSLDESVKNLMKLKKKQRSEGRLEVDGGSDSSGRSHGHRRQRSRDLNTSPKIIPDIQEEKDKKELKLDDRLENDGSSHVHSDGFSSVNRPVIDGRHRHSSGSRPSSPVVSIASSEDRPRISVAEQLMERSKLSKLKESSRTSDQMSKFESSRRSSSNESISSALGESSKRSPSADSLPESNREEVDANAESKRAGQSRKAQSVSQNLLSRDVLLPSMEALKKEMHSQKRSEDKDSDTSSKPPSDDERRSSRSRNLSESDAESLSQLPPKAPSESSSGSHSDDSRQSTKKSKHQRSPSDHWQPPTEFSQLTHSPIIMEGGVLKKSATSVRRNQSFHGLLPSKHQDAKSSATTEETSPKGEDQSNDAPVRSRGHLRSRTPSPVGSRTPILSAAQLKRYSDGGKQLSMLSGKEQ</sequence>
<dbReference type="InterPro" id="IPR003591">
    <property type="entry name" value="Leu-rich_rpt_typical-subtyp"/>
</dbReference>
<keyword evidence="5" id="KW-0677">Repeat</keyword>
<dbReference type="GO" id="GO:0005813">
    <property type="term" value="C:centrosome"/>
    <property type="evidence" value="ECO:0007669"/>
    <property type="project" value="UniProtKB-SubCell"/>
</dbReference>
<feature type="region of interest" description="Disordered" evidence="13">
    <location>
        <begin position="592"/>
        <end position="670"/>
    </location>
</feature>
<feature type="region of interest" description="Disordered" evidence="13">
    <location>
        <begin position="476"/>
        <end position="541"/>
    </location>
</feature>
<comment type="function">
    <text evidence="10">Acts as a key negative regulator of ciliogenesis in collaboration with CCP110 by capping the mother centriole thereby preventing cilia formation. Required for recruitment of CCP110 to the centrosome.</text>
</comment>
<reference evidence="16" key="1">
    <citation type="submission" date="2025-08" db="UniProtKB">
        <authorList>
            <consortium name="RefSeq"/>
        </authorList>
    </citation>
    <scope>IDENTIFICATION</scope>
</reference>
<name>A0A9W3AM48_BIOGL</name>
<feature type="compositionally biased region" description="Basic and acidic residues" evidence="13">
    <location>
        <begin position="1312"/>
        <end position="1336"/>
    </location>
</feature>
<keyword evidence="15" id="KW-1185">Reference proteome</keyword>
<dbReference type="Gene3D" id="3.80.10.10">
    <property type="entry name" value="Ribonuclease Inhibitor"/>
    <property type="match status" value="2"/>
</dbReference>
<dbReference type="InterPro" id="IPR000048">
    <property type="entry name" value="IQ_motif_EF-hand-BS"/>
</dbReference>
<dbReference type="InterPro" id="IPR044640">
    <property type="entry name" value="RU2A"/>
</dbReference>
<dbReference type="PROSITE" id="PS50096">
    <property type="entry name" value="IQ"/>
    <property type="match status" value="1"/>
</dbReference>
<dbReference type="SUPFAM" id="SSF49265">
    <property type="entry name" value="Fibronectin type III"/>
    <property type="match status" value="1"/>
</dbReference>
<evidence type="ECO:0000256" key="8">
    <source>
        <dbReference type="ARBA" id="ARBA00023242"/>
    </source>
</evidence>
<evidence type="ECO:0000256" key="11">
    <source>
        <dbReference type="ARBA" id="ARBA00068862"/>
    </source>
</evidence>
<evidence type="ECO:0000256" key="6">
    <source>
        <dbReference type="ARBA" id="ARBA00022794"/>
    </source>
</evidence>
<keyword evidence="3" id="KW-0963">Cytoplasm</keyword>
<dbReference type="PROSITE" id="PS51450">
    <property type="entry name" value="LRR"/>
    <property type="match status" value="5"/>
</dbReference>
<protein>
    <recommendedName>
        <fullName evidence="11">Centrosomal protein of 97 kDa</fullName>
    </recommendedName>
    <alternativeName>
        <fullName evidence="12">Leucine-rich repeat and IQ domain-containing protein 2</fullName>
    </alternativeName>
</protein>
<dbReference type="InterPro" id="IPR032675">
    <property type="entry name" value="LRR_dom_sf"/>
</dbReference>